<organism evidence="15 16">
    <name type="scientific">Psychrosphaera aquimarina</name>
    <dbReference type="NCBI Taxonomy" id="2044854"/>
    <lineage>
        <taxon>Bacteria</taxon>
        <taxon>Pseudomonadati</taxon>
        <taxon>Pseudomonadota</taxon>
        <taxon>Gammaproteobacteria</taxon>
        <taxon>Alteromonadales</taxon>
        <taxon>Pseudoalteromonadaceae</taxon>
        <taxon>Psychrosphaera</taxon>
    </lineage>
</organism>
<feature type="domain" description="TonB-dependent receptor-like beta-barrel" evidence="13">
    <location>
        <begin position="266"/>
        <end position="664"/>
    </location>
</feature>
<evidence type="ECO:0000256" key="3">
    <source>
        <dbReference type="ARBA" id="ARBA00022448"/>
    </source>
</evidence>
<dbReference type="InterPro" id="IPR012910">
    <property type="entry name" value="Plug_dom"/>
</dbReference>
<evidence type="ECO:0000256" key="7">
    <source>
        <dbReference type="ARBA" id="ARBA00023136"/>
    </source>
</evidence>
<reference evidence="15 16" key="1">
    <citation type="submission" date="2023-10" db="EMBL/GenBank/DDBJ databases">
        <title>Psychrosphaera aquimaarina strain SW33 isolated from seawater.</title>
        <authorList>
            <person name="Bayburt H."/>
            <person name="Kim J.M."/>
            <person name="Choi B.J."/>
            <person name="Jeon C.O."/>
        </authorList>
    </citation>
    <scope>NUCLEOTIDE SEQUENCE [LARGE SCALE GENOMIC DNA]</scope>
    <source>
        <strain evidence="15 16">KCTC 52743</strain>
    </source>
</reference>
<keyword evidence="7 10" id="KW-0472">Membrane</keyword>
<sequence length="693" mass="76264">MKMSHNFALSAVVLAMGFHAQAQEANSETKIDQDTVEKVIVVGTRTEQASKGATGLTMELNETPQSISVITSELLKNYGANSLNDALKLATGVTVEEYETNRTNYTSRGFDIKSTQVDGVGMPNNWGIVTGAMESYGYDEIEVIRGANGLLTGVGNAAGTINYVRKRPTNENQGEVGITLGSFDLKRLQADYSALLTDSGSWAARVVAVIEDKESYLDGLTDGRTYLYGVVDGQLTENSTLAAGFSYQKANTDGNMWGGLVFNYTDGTQAEFHTGASPTQEWTSWNTENTSAFIEYAYTFANDWEAKVTYNNRTSEDPSKLFYVYGAIDKATGLGLSSYPGRYEDEFNADLLDINLIGDFSLFGKEHQLNLGMSSSSSSRSSHNYAALTGWDPAPAFPYALDAIPEPTWGERTLYADIDITLNRYFGSTKFNVSDSFFVVAGFNAIDFTREGINSGVLIDNEESELSPYIGATYSINDDINLYVSYSDIYQPQEQYDFDGYFLAPTKGVNFEAGIKTQWFNDDLLATFAVFSAEQDNLANYAGINANGNYYYTGINVQSTGFELELVGKITDNLTTTFGYTSIDIESDAGDKANEWAPRNVINYTFNYTVPQVQQLTVGFGGKWQSDIINTTYNVKQDAYLLVNAFARYDISDKLNVQANLNNLTDEKYINTLYNVGYYGAPVNGSVSLSYSF</sequence>
<evidence type="ECO:0000256" key="10">
    <source>
        <dbReference type="PROSITE-ProRule" id="PRU01360"/>
    </source>
</evidence>
<dbReference type="PROSITE" id="PS52016">
    <property type="entry name" value="TONB_DEPENDENT_REC_3"/>
    <property type="match status" value="1"/>
</dbReference>
<evidence type="ECO:0000259" key="14">
    <source>
        <dbReference type="Pfam" id="PF07715"/>
    </source>
</evidence>
<evidence type="ECO:0000256" key="9">
    <source>
        <dbReference type="ARBA" id="ARBA00023237"/>
    </source>
</evidence>
<dbReference type="Proteomes" id="UP001257914">
    <property type="component" value="Unassembled WGS sequence"/>
</dbReference>
<keyword evidence="16" id="KW-1185">Reference proteome</keyword>
<dbReference type="SUPFAM" id="SSF56935">
    <property type="entry name" value="Porins"/>
    <property type="match status" value="1"/>
</dbReference>
<dbReference type="PANTHER" id="PTHR32552">
    <property type="entry name" value="FERRICHROME IRON RECEPTOR-RELATED"/>
    <property type="match status" value="1"/>
</dbReference>
<evidence type="ECO:0000256" key="8">
    <source>
        <dbReference type="ARBA" id="ARBA00023170"/>
    </source>
</evidence>
<evidence type="ECO:0000256" key="6">
    <source>
        <dbReference type="ARBA" id="ARBA00023077"/>
    </source>
</evidence>
<dbReference type="EMBL" id="JAWCUA010000010">
    <property type="protein sequence ID" value="MDU0114075.1"/>
    <property type="molecule type" value="Genomic_DNA"/>
</dbReference>
<comment type="subcellular location">
    <subcellularLocation>
        <location evidence="1 10">Cell outer membrane</location>
        <topology evidence="1 10">Multi-pass membrane protein</topology>
    </subcellularLocation>
</comment>
<dbReference type="InterPro" id="IPR036942">
    <property type="entry name" value="Beta-barrel_TonB_sf"/>
</dbReference>
<dbReference type="Gene3D" id="2.170.130.10">
    <property type="entry name" value="TonB-dependent receptor, plug domain"/>
    <property type="match status" value="1"/>
</dbReference>
<evidence type="ECO:0000256" key="4">
    <source>
        <dbReference type="ARBA" id="ARBA00022452"/>
    </source>
</evidence>
<keyword evidence="5 10" id="KW-0812">Transmembrane</keyword>
<keyword evidence="12" id="KW-0732">Signal</keyword>
<comment type="similarity">
    <text evidence="2 10 11">Belongs to the TonB-dependent receptor family.</text>
</comment>
<feature type="domain" description="TonB-dependent receptor plug" evidence="14">
    <location>
        <begin position="60"/>
        <end position="160"/>
    </location>
</feature>
<keyword evidence="8 15" id="KW-0675">Receptor</keyword>
<evidence type="ECO:0000259" key="13">
    <source>
        <dbReference type="Pfam" id="PF00593"/>
    </source>
</evidence>
<evidence type="ECO:0000256" key="11">
    <source>
        <dbReference type="RuleBase" id="RU003357"/>
    </source>
</evidence>
<keyword evidence="3 10" id="KW-0813">Transport</keyword>
<dbReference type="CDD" id="cd01347">
    <property type="entry name" value="ligand_gated_channel"/>
    <property type="match status" value="1"/>
</dbReference>
<dbReference type="NCBIfam" id="TIGR01783">
    <property type="entry name" value="TonB-siderophor"/>
    <property type="match status" value="1"/>
</dbReference>
<dbReference type="InterPro" id="IPR010105">
    <property type="entry name" value="TonB_sidphr_rcpt"/>
</dbReference>
<feature type="chain" id="PRO_5045213650" evidence="12">
    <location>
        <begin position="23"/>
        <end position="693"/>
    </location>
</feature>
<dbReference type="Gene3D" id="2.40.170.20">
    <property type="entry name" value="TonB-dependent receptor, beta-barrel domain"/>
    <property type="match status" value="1"/>
</dbReference>
<dbReference type="Pfam" id="PF07715">
    <property type="entry name" value="Plug"/>
    <property type="match status" value="1"/>
</dbReference>
<accession>A0ABU3R329</accession>
<keyword evidence="4 10" id="KW-1134">Transmembrane beta strand</keyword>
<dbReference type="InterPro" id="IPR000531">
    <property type="entry name" value="Beta-barrel_TonB"/>
</dbReference>
<protein>
    <submittedName>
        <fullName evidence="15">TonB-dependent siderophore receptor</fullName>
    </submittedName>
</protein>
<evidence type="ECO:0000256" key="5">
    <source>
        <dbReference type="ARBA" id="ARBA00022692"/>
    </source>
</evidence>
<evidence type="ECO:0000313" key="15">
    <source>
        <dbReference type="EMBL" id="MDU0114075.1"/>
    </source>
</evidence>
<keyword evidence="6 11" id="KW-0798">TonB box</keyword>
<keyword evidence="9 10" id="KW-0998">Cell outer membrane</keyword>
<dbReference type="RefSeq" id="WP_315947672.1">
    <property type="nucleotide sequence ID" value="NZ_JAWCUA010000010.1"/>
</dbReference>
<proteinExistence type="inferred from homology"/>
<dbReference type="InterPro" id="IPR037066">
    <property type="entry name" value="Plug_dom_sf"/>
</dbReference>
<evidence type="ECO:0000313" key="16">
    <source>
        <dbReference type="Proteomes" id="UP001257914"/>
    </source>
</evidence>
<feature type="signal peptide" evidence="12">
    <location>
        <begin position="1"/>
        <end position="22"/>
    </location>
</feature>
<evidence type="ECO:0000256" key="12">
    <source>
        <dbReference type="SAM" id="SignalP"/>
    </source>
</evidence>
<evidence type="ECO:0000256" key="2">
    <source>
        <dbReference type="ARBA" id="ARBA00009810"/>
    </source>
</evidence>
<name>A0ABU3R329_9GAMM</name>
<dbReference type="Pfam" id="PF00593">
    <property type="entry name" value="TonB_dep_Rec_b-barrel"/>
    <property type="match status" value="1"/>
</dbReference>
<evidence type="ECO:0000256" key="1">
    <source>
        <dbReference type="ARBA" id="ARBA00004571"/>
    </source>
</evidence>
<gene>
    <name evidence="15" type="ORF">RT723_13960</name>
</gene>
<dbReference type="PANTHER" id="PTHR32552:SF74">
    <property type="entry name" value="HYDROXAMATE SIDEROPHORE RECEPTOR FHUE"/>
    <property type="match status" value="1"/>
</dbReference>
<dbReference type="InterPro" id="IPR039426">
    <property type="entry name" value="TonB-dep_rcpt-like"/>
</dbReference>
<comment type="caution">
    <text evidence="15">The sequence shown here is derived from an EMBL/GenBank/DDBJ whole genome shotgun (WGS) entry which is preliminary data.</text>
</comment>